<gene>
    <name evidence="5" type="ORF">R1sor_012351</name>
</gene>
<dbReference type="AlphaFoldDB" id="A0ABD3I752"/>
<name>A0ABD3I752_9MARC</name>
<dbReference type="InterPro" id="IPR003105">
    <property type="entry name" value="SRA_YDG"/>
</dbReference>
<dbReference type="Proteomes" id="UP001633002">
    <property type="component" value="Unassembled WGS sequence"/>
</dbReference>
<evidence type="ECO:0000256" key="2">
    <source>
        <dbReference type="ARBA" id="ARBA00023242"/>
    </source>
</evidence>
<organism evidence="5 6">
    <name type="scientific">Riccia sorocarpa</name>
    <dbReference type="NCBI Taxonomy" id="122646"/>
    <lineage>
        <taxon>Eukaryota</taxon>
        <taxon>Viridiplantae</taxon>
        <taxon>Streptophyta</taxon>
        <taxon>Embryophyta</taxon>
        <taxon>Marchantiophyta</taxon>
        <taxon>Marchantiopsida</taxon>
        <taxon>Marchantiidae</taxon>
        <taxon>Marchantiales</taxon>
        <taxon>Ricciaceae</taxon>
        <taxon>Riccia</taxon>
    </lineage>
</organism>
<protein>
    <recommendedName>
        <fullName evidence="4">YDG domain-containing protein</fullName>
    </recommendedName>
</protein>
<dbReference type="Gene3D" id="2.30.280.10">
    <property type="entry name" value="SRA-YDG"/>
    <property type="match status" value="1"/>
</dbReference>
<evidence type="ECO:0000256" key="3">
    <source>
        <dbReference type="PROSITE-ProRule" id="PRU00358"/>
    </source>
</evidence>
<dbReference type="EMBL" id="JBJQOH010000002">
    <property type="protein sequence ID" value="KAL3698275.1"/>
    <property type="molecule type" value="Genomic_DNA"/>
</dbReference>
<accession>A0ABD3I752</accession>
<evidence type="ECO:0000313" key="6">
    <source>
        <dbReference type="Proteomes" id="UP001633002"/>
    </source>
</evidence>
<proteinExistence type="predicted"/>
<dbReference type="SUPFAM" id="SSF88697">
    <property type="entry name" value="PUA domain-like"/>
    <property type="match status" value="1"/>
</dbReference>
<sequence>MFHYISARVSEEDRDEVSVAHKSSSLLSVAKNGVDPVHKDTCGEEQGYRKHICHPRIFTVDVAARPGGVHLRLGASAHRNQRTMRLKRKRTGEMYFTFYEINRLKLKSSTSDGYLHSLKDYPDPSPSESAIKSSLHLRWSFVDTQVSEGRSGELLTAFNRIMKVFRDMELLKDGRSDTACKILDPNTELELNLHEDEDMDPDSWTHNRTGNIPTVRAEIEDHRQQLILRKEDEMSSVFSRGNSCQNKPIARAETEDNRKQLVLRSKAEMSSVLSRGNSCQNIPTASAELEDKREQLVLRGEEEKSSVSSRGNSCEISTTSLLYGEELMFHGTLKQRATSKIHQVFSVDLRSSRQPFFQNVRVVPKDGTGCAPANPARPKKSYKRWKNLESLPVVDEVFDGPEWKCFDARKRVTTILSQFRYLVNLYRSQLVAQPDVAAGRYLMLKKFCFNEGRSVVGAIPGVEIGDRFIYRKELLILIVCRTGQAGIEYIPASRSPYVDENGCPVSVAVSVVSSGGYKDDEEDGETLIYVGSGGDKNLVLRKVRMCARPEADTVAQDQELVRGNLALKNSCDFDVPVRVIRGGLYFDEELKKKRKGYCYDGLYDVTRYYQDIGSATGTHLRNLAEEGTLTKISLCDKRFPVCMGPSKVYYNG</sequence>
<dbReference type="PANTHER" id="PTHR45660">
    <property type="entry name" value="HISTONE-LYSINE N-METHYLTRANSFERASE SETMAR"/>
    <property type="match status" value="1"/>
</dbReference>
<evidence type="ECO:0000313" key="5">
    <source>
        <dbReference type="EMBL" id="KAL3698275.1"/>
    </source>
</evidence>
<dbReference type="SMART" id="SM00466">
    <property type="entry name" value="SRA"/>
    <property type="match status" value="1"/>
</dbReference>
<dbReference type="PROSITE" id="PS51015">
    <property type="entry name" value="YDG"/>
    <property type="match status" value="1"/>
</dbReference>
<dbReference type="InterPro" id="IPR036987">
    <property type="entry name" value="SRA-YDG_sf"/>
</dbReference>
<comment type="caution">
    <text evidence="5">The sequence shown here is derived from an EMBL/GenBank/DDBJ whole genome shotgun (WGS) entry which is preliminary data.</text>
</comment>
<dbReference type="GO" id="GO:0005694">
    <property type="term" value="C:chromosome"/>
    <property type="evidence" value="ECO:0007669"/>
    <property type="project" value="UniProtKB-SubCell"/>
</dbReference>
<keyword evidence="6" id="KW-1185">Reference proteome</keyword>
<evidence type="ECO:0000259" key="4">
    <source>
        <dbReference type="PROSITE" id="PS51015"/>
    </source>
</evidence>
<evidence type="ECO:0000256" key="1">
    <source>
        <dbReference type="ARBA" id="ARBA00004286"/>
    </source>
</evidence>
<comment type="subcellular location">
    <subcellularLocation>
        <location evidence="1">Chromosome</location>
    </subcellularLocation>
    <subcellularLocation>
        <location evidence="3">Nucleus</location>
    </subcellularLocation>
</comment>
<dbReference type="GO" id="GO:0005634">
    <property type="term" value="C:nucleus"/>
    <property type="evidence" value="ECO:0007669"/>
    <property type="project" value="UniProtKB-SubCell"/>
</dbReference>
<keyword evidence="2 3" id="KW-0539">Nucleus</keyword>
<dbReference type="InterPro" id="IPR015947">
    <property type="entry name" value="PUA-like_sf"/>
</dbReference>
<reference evidence="5 6" key="1">
    <citation type="submission" date="2024-09" db="EMBL/GenBank/DDBJ databases">
        <title>Chromosome-scale assembly of Riccia sorocarpa.</title>
        <authorList>
            <person name="Paukszto L."/>
        </authorList>
    </citation>
    <scope>NUCLEOTIDE SEQUENCE [LARGE SCALE GENOMIC DNA]</scope>
    <source>
        <strain evidence="5">LP-2024</strain>
        <tissue evidence="5">Aerial parts of the thallus</tissue>
    </source>
</reference>
<feature type="domain" description="YDG" evidence="4">
    <location>
        <begin position="457"/>
        <end position="627"/>
    </location>
</feature>
<dbReference type="InterPro" id="IPR051357">
    <property type="entry name" value="H3K9_HMTase_SUVAR3-9"/>
</dbReference>
<dbReference type="Pfam" id="PF02182">
    <property type="entry name" value="SAD_SRA"/>
    <property type="match status" value="1"/>
</dbReference>
<dbReference type="PANTHER" id="PTHR45660:SF13">
    <property type="entry name" value="HISTONE-LYSINE N-METHYLTRANSFERASE SETMAR"/>
    <property type="match status" value="1"/>
</dbReference>